<keyword evidence="2" id="KW-1185">Reference proteome</keyword>
<reference evidence="1" key="1">
    <citation type="submission" date="2021-06" db="EMBL/GenBank/DDBJ databases">
        <authorList>
            <person name="Kallberg Y."/>
            <person name="Tangrot J."/>
            <person name="Rosling A."/>
        </authorList>
    </citation>
    <scope>NUCLEOTIDE SEQUENCE</scope>
    <source>
        <strain evidence="1">MA453B</strain>
    </source>
</reference>
<dbReference type="OrthoDB" id="2440720at2759"/>
<proteinExistence type="predicted"/>
<evidence type="ECO:0000313" key="2">
    <source>
        <dbReference type="Proteomes" id="UP000789405"/>
    </source>
</evidence>
<sequence length="71" mass="7929">MPKQKINNGSCVVKNCDKDPNPGQQLCNPHYMIIVENKSTHENDPMIIVEDEPINKDKPISNLSNKLALGD</sequence>
<organism evidence="1 2">
    <name type="scientific">Dentiscutata erythropus</name>
    <dbReference type="NCBI Taxonomy" id="1348616"/>
    <lineage>
        <taxon>Eukaryota</taxon>
        <taxon>Fungi</taxon>
        <taxon>Fungi incertae sedis</taxon>
        <taxon>Mucoromycota</taxon>
        <taxon>Glomeromycotina</taxon>
        <taxon>Glomeromycetes</taxon>
        <taxon>Diversisporales</taxon>
        <taxon>Gigasporaceae</taxon>
        <taxon>Dentiscutata</taxon>
    </lineage>
</organism>
<gene>
    <name evidence="1" type="ORF">DERYTH_LOCUS18626</name>
</gene>
<name>A0A9N9J9R5_9GLOM</name>
<dbReference type="Proteomes" id="UP000789405">
    <property type="component" value="Unassembled WGS sequence"/>
</dbReference>
<evidence type="ECO:0000313" key="1">
    <source>
        <dbReference type="EMBL" id="CAG8770334.1"/>
    </source>
</evidence>
<accession>A0A9N9J9R5</accession>
<dbReference type="EMBL" id="CAJVPY010019130">
    <property type="protein sequence ID" value="CAG8770334.1"/>
    <property type="molecule type" value="Genomic_DNA"/>
</dbReference>
<protein>
    <submittedName>
        <fullName evidence="1">18050_t:CDS:1</fullName>
    </submittedName>
</protein>
<dbReference type="AlphaFoldDB" id="A0A9N9J9R5"/>
<comment type="caution">
    <text evidence="1">The sequence shown here is derived from an EMBL/GenBank/DDBJ whole genome shotgun (WGS) entry which is preliminary data.</text>
</comment>